<proteinExistence type="predicted"/>
<evidence type="ECO:0000313" key="1">
    <source>
        <dbReference type="EMBL" id="GAI83277.1"/>
    </source>
</evidence>
<gene>
    <name evidence="1" type="ORF">S12H4_21434</name>
</gene>
<name>X1RRC4_9ZZZZ</name>
<comment type="caution">
    <text evidence="1">The sequence shown here is derived from an EMBL/GenBank/DDBJ whole genome shotgun (WGS) entry which is preliminary data.</text>
</comment>
<organism evidence="1">
    <name type="scientific">marine sediment metagenome</name>
    <dbReference type="NCBI Taxonomy" id="412755"/>
    <lineage>
        <taxon>unclassified sequences</taxon>
        <taxon>metagenomes</taxon>
        <taxon>ecological metagenomes</taxon>
    </lineage>
</organism>
<reference evidence="1" key="1">
    <citation type="journal article" date="2014" name="Front. Microbiol.">
        <title>High frequency of phylogenetically diverse reductive dehalogenase-homologous genes in deep subseafloor sedimentary metagenomes.</title>
        <authorList>
            <person name="Kawai M."/>
            <person name="Futagami T."/>
            <person name="Toyoda A."/>
            <person name="Takaki Y."/>
            <person name="Nishi S."/>
            <person name="Hori S."/>
            <person name="Arai W."/>
            <person name="Tsubouchi T."/>
            <person name="Morono Y."/>
            <person name="Uchiyama I."/>
            <person name="Ito T."/>
            <person name="Fujiyama A."/>
            <person name="Inagaki F."/>
            <person name="Takami H."/>
        </authorList>
    </citation>
    <scope>NUCLEOTIDE SEQUENCE</scope>
    <source>
        <strain evidence="1">Expedition CK06-06</strain>
    </source>
</reference>
<dbReference type="AlphaFoldDB" id="X1RRC4"/>
<accession>X1RRC4</accession>
<dbReference type="EMBL" id="BARW01011024">
    <property type="protein sequence ID" value="GAI83277.1"/>
    <property type="molecule type" value="Genomic_DNA"/>
</dbReference>
<sequence>MAKKSFQLDPDSVNIDIFNNHKHDYDKPIRYKPAAEGEIPYTAYDEPSEPRQTSIPI</sequence>
<protein>
    <submittedName>
        <fullName evidence="1">Uncharacterized protein</fullName>
    </submittedName>
</protein>